<dbReference type="AlphaFoldDB" id="A0A823A131"/>
<evidence type="ECO:0000313" key="2">
    <source>
        <dbReference type="EMBL" id="DAD49471.1"/>
    </source>
</evidence>
<organism evidence="2 3">
    <name type="scientific">Nelumbo nucifera</name>
    <name type="common">Sacred lotus</name>
    <dbReference type="NCBI Taxonomy" id="4432"/>
    <lineage>
        <taxon>Eukaryota</taxon>
        <taxon>Viridiplantae</taxon>
        <taxon>Streptophyta</taxon>
        <taxon>Embryophyta</taxon>
        <taxon>Tracheophyta</taxon>
        <taxon>Spermatophyta</taxon>
        <taxon>Magnoliopsida</taxon>
        <taxon>Proteales</taxon>
        <taxon>Nelumbonaceae</taxon>
        <taxon>Nelumbo</taxon>
    </lineage>
</organism>
<dbReference type="EMBL" id="DUZY01000174">
    <property type="protein sequence ID" value="DAD49471.1"/>
    <property type="molecule type" value="Genomic_DNA"/>
</dbReference>
<name>A0A823A131_NELNU</name>
<accession>A0A823A131</accession>
<gene>
    <name evidence="1" type="ORF">HUJ06_000039</name>
    <name evidence="2" type="ORF">HUJ06_032072</name>
</gene>
<proteinExistence type="predicted"/>
<comment type="caution">
    <text evidence="2">The sequence shown here is derived from an EMBL/GenBank/DDBJ whole genome shotgun (WGS) entry which is preliminary data.</text>
</comment>
<evidence type="ECO:0000313" key="3">
    <source>
        <dbReference type="Proteomes" id="UP000607653"/>
    </source>
</evidence>
<protein>
    <submittedName>
        <fullName evidence="2">Uncharacterized protein</fullName>
    </submittedName>
</protein>
<evidence type="ECO:0000313" key="1">
    <source>
        <dbReference type="EMBL" id="DAD49332.1"/>
    </source>
</evidence>
<dbReference type="EMBL" id="DUZY01000050">
    <property type="protein sequence ID" value="DAD49332.1"/>
    <property type="molecule type" value="Genomic_DNA"/>
</dbReference>
<reference evidence="2 3" key="1">
    <citation type="journal article" date="2020" name="Mol. Biol. Evol.">
        <title>Distinct Expression and Methylation Patterns for Genes with Different Fates following a Single Whole-Genome Duplication in Flowering Plants.</title>
        <authorList>
            <person name="Shi T."/>
            <person name="Rahmani R.S."/>
            <person name="Gugger P.F."/>
            <person name="Wang M."/>
            <person name="Li H."/>
            <person name="Zhang Y."/>
            <person name="Li Z."/>
            <person name="Wang Q."/>
            <person name="Van de Peer Y."/>
            <person name="Marchal K."/>
            <person name="Chen J."/>
        </authorList>
    </citation>
    <scope>NUCLEOTIDE SEQUENCE [LARGE SCALE GENOMIC DNA]</scope>
    <source>
        <tissue evidence="2">Leaf</tissue>
    </source>
</reference>
<sequence length="20" mass="2346">MMTNQESWGKLLLQFLFTSA</sequence>
<dbReference type="Proteomes" id="UP000607653">
    <property type="component" value="Unassembled WGS sequence"/>
</dbReference>
<keyword evidence="3" id="KW-1185">Reference proteome</keyword>